<feature type="region of interest" description="Disordered" evidence="1">
    <location>
        <begin position="45"/>
        <end position="130"/>
    </location>
</feature>
<evidence type="ECO:0000313" key="2">
    <source>
        <dbReference type="EMBL" id="PWU96771.1"/>
    </source>
</evidence>
<protein>
    <submittedName>
        <fullName evidence="2">Uncharacterized protein</fullName>
    </submittedName>
</protein>
<dbReference type="VEuPathDB" id="TriTrypDB:TcYC6_0098990"/>
<dbReference type="VEuPathDB" id="TriTrypDB:TcCL_ESM00988"/>
<feature type="region of interest" description="Disordered" evidence="1">
    <location>
        <begin position="348"/>
        <end position="375"/>
    </location>
</feature>
<dbReference type="VEuPathDB" id="TriTrypDB:BCY84_01197"/>
<evidence type="ECO:0000256" key="1">
    <source>
        <dbReference type="SAM" id="MobiDB-lite"/>
    </source>
</evidence>
<dbReference type="VEuPathDB" id="TriTrypDB:TcG_00943"/>
<comment type="caution">
    <text evidence="2">The sequence shown here is derived from an EMBL/GenBank/DDBJ whole genome shotgun (WGS) entry which is preliminary data.</text>
</comment>
<evidence type="ECO:0000313" key="3">
    <source>
        <dbReference type="Proteomes" id="UP000246121"/>
    </source>
</evidence>
<dbReference type="EMBL" id="PRFA01000018">
    <property type="protein sequence ID" value="PWU96771.1"/>
    <property type="molecule type" value="Genomic_DNA"/>
</dbReference>
<proteinExistence type="predicted"/>
<dbReference type="Proteomes" id="UP000246121">
    <property type="component" value="Unassembled WGS sequence"/>
</dbReference>
<name>A0A2V2VKA9_TRYCR</name>
<dbReference type="VEuPathDB" id="TriTrypDB:ECC02_000361"/>
<organism evidence="2 3">
    <name type="scientific">Trypanosoma cruzi</name>
    <dbReference type="NCBI Taxonomy" id="5693"/>
    <lineage>
        <taxon>Eukaryota</taxon>
        <taxon>Discoba</taxon>
        <taxon>Euglenozoa</taxon>
        <taxon>Kinetoplastea</taxon>
        <taxon>Metakinetoplastina</taxon>
        <taxon>Trypanosomatida</taxon>
        <taxon>Trypanosomatidae</taxon>
        <taxon>Trypanosoma</taxon>
        <taxon>Schizotrypanum</taxon>
    </lineage>
</organism>
<dbReference type="VEuPathDB" id="TriTrypDB:TcBrA4_0027240"/>
<dbReference type="AlphaFoldDB" id="A0A2V2VKA9"/>
<dbReference type="VEuPathDB" id="TriTrypDB:Tc_MARK_2106"/>
<sequence length="375" mass="39930">MENTRRKEPPLWLNPAVHVWITKNDIPVVNLRDISEKLRLPRSAFRADEAPQTPDEESCPAESASSNGEKTPEPTKTESLNALLGIAQRRSEKQTTPPTQLLAVPSNPPASGGSGASKEPETKAPSFPKTQPAAAMDVEFVQGVNLPGEKNTVTPVQPQPDGVQSVALFHDPVWGEVGPSYDIDCLAPREEEKIDVLSSLKFGILSENVNKNELSTTGTATTTTATPPAFTASNPMSEMMYQPPPHPPAMTSSPPQIAYPQGISLGASGWATAPPPGHGVAVHPLQFVGLPFPFMSQAAVMAVPQPYRVPYQFYQMHPQAPPLAPVPPQAGAYQTSPNPELYQIAAQKLANQQSSSPRPGTNVGAAPFIPGGKSV</sequence>
<dbReference type="VEuPathDB" id="TriTrypDB:C3747_104g141"/>
<reference evidence="2 3" key="1">
    <citation type="journal article" date="2018" name="Microb. Genom.">
        <title>Expanding an expanded genome: long-read sequencing of Trypanosoma cruzi.</title>
        <authorList>
            <person name="Berna L."/>
            <person name="Rodriguez M."/>
            <person name="Chiribao M.L."/>
            <person name="Parodi-Talice A."/>
            <person name="Pita S."/>
            <person name="Rijo G."/>
            <person name="Alvarez-Valin F."/>
            <person name="Robello C."/>
        </authorList>
    </citation>
    <scope>NUCLEOTIDE SEQUENCE [LARGE SCALE GENOMIC DNA]</scope>
    <source>
        <strain evidence="2 3">Dm28c</strain>
    </source>
</reference>
<dbReference type="VEuPathDB" id="TriTrypDB:TCSYLVIO_003387"/>
<feature type="compositionally biased region" description="Polar residues" evidence="1">
    <location>
        <begin position="349"/>
        <end position="359"/>
    </location>
</feature>
<dbReference type="VEuPathDB" id="TriTrypDB:TCDM_02061"/>
<dbReference type="OrthoDB" id="247059at2759"/>
<gene>
    <name evidence="2" type="ORF">C4B63_18g173</name>
</gene>
<dbReference type="VEuPathDB" id="TriTrypDB:TcCLB.506945.260"/>
<dbReference type="VEuPathDB" id="TriTrypDB:C3747_104g142"/>
<dbReference type="VEuPathDB" id="TriTrypDB:C4B63_18g173"/>
<accession>A0A2V2VKA9</accession>